<evidence type="ECO:0008006" key="4">
    <source>
        <dbReference type="Google" id="ProtNLM"/>
    </source>
</evidence>
<keyword evidence="1" id="KW-1133">Transmembrane helix</keyword>
<feature type="transmembrane region" description="Helical" evidence="1">
    <location>
        <begin position="207"/>
        <end position="229"/>
    </location>
</feature>
<keyword evidence="1" id="KW-0812">Transmembrane</keyword>
<dbReference type="CDD" id="cd02440">
    <property type="entry name" value="AdoMet_MTases"/>
    <property type="match status" value="1"/>
</dbReference>
<dbReference type="EMBL" id="MEVB01000003">
    <property type="protein sequence ID" value="OGC53697.1"/>
    <property type="molecule type" value="Genomic_DNA"/>
</dbReference>
<dbReference type="Gene3D" id="3.40.50.150">
    <property type="entry name" value="Vaccinia Virus protein VP39"/>
    <property type="match status" value="1"/>
</dbReference>
<dbReference type="PANTHER" id="PTHR43861">
    <property type="entry name" value="TRANS-ACONITATE 2-METHYLTRANSFERASE-RELATED"/>
    <property type="match status" value="1"/>
</dbReference>
<dbReference type="SUPFAM" id="SSF53335">
    <property type="entry name" value="S-adenosyl-L-methionine-dependent methyltransferases"/>
    <property type="match status" value="1"/>
</dbReference>
<keyword evidence="1" id="KW-0472">Membrane</keyword>
<name>A0A1F4V948_UNCKA</name>
<reference evidence="2 3" key="1">
    <citation type="journal article" date="2016" name="Nat. Commun.">
        <title>Thousands of microbial genomes shed light on interconnected biogeochemical processes in an aquifer system.</title>
        <authorList>
            <person name="Anantharaman K."/>
            <person name="Brown C.T."/>
            <person name="Hug L.A."/>
            <person name="Sharon I."/>
            <person name="Castelle C.J."/>
            <person name="Probst A.J."/>
            <person name="Thomas B.C."/>
            <person name="Singh A."/>
            <person name="Wilkins M.J."/>
            <person name="Karaoz U."/>
            <person name="Brodie E.L."/>
            <person name="Williams K.H."/>
            <person name="Hubbard S.S."/>
            <person name="Banfield J.F."/>
        </authorList>
    </citation>
    <scope>NUCLEOTIDE SEQUENCE [LARGE SCALE GENOMIC DNA]</scope>
</reference>
<dbReference type="AlphaFoldDB" id="A0A1F4V948"/>
<dbReference type="Pfam" id="PF13489">
    <property type="entry name" value="Methyltransf_23"/>
    <property type="match status" value="1"/>
</dbReference>
<sequence length="243" mass="27521">MACITPTHLYRRYLVDKLVLNKTAKPFKFLEVGCGSGEFAAHLAKHGNYGLALDISSEAIKLAKIKLKGSGVSAISSDFHKITDQYDYVFCFEVIEHLKDDKKAFKKIFSLLLVGGRFIFSVPAHMSLWGRDDEWGGHYRRYEKKALSKLLKESGFRIINFWDYGFPIFNLTRGIYNFVCSIGNKPTGSTKELATLQTGLSKEGGSFISFFSPLNLFLPVIFWFSNFFLKSNLGSGYLVECRK</sequence>
<evidence type="ECO:0000313" key="2">
    <source>
        <dbReference type="EMBL" id="OGC53697.1"/>
    </source>
</evidence>
<evidence type="ECO:0000256" key="1">
    <source>
        <dbReference type="SAM" id="Phobius"/>
    </source>
</evidence>
<evidence type="ECO:0000313" key="3">
    <source>
        <dbReference type="Proteomes" id="UP000176853"/>
    </source>
</evidence>
<accession>A0A1F4V948</accession>
<dbReference type="Proteomes" id="UP000176853">
    <property type="component" value="Unassembled WGS sequence"/>
</dbReference>
<protein>
    <recommendedName>
        <fullName evidence="4">Methyltransferase domain-containing protein</fullName>
    </recommendedName>
</protein>
<dbReference type="InterPro" id="IPR029063">
    <property type="entry name" value="SAM-dependent_MTases_sf"/>
</dbReference>
<feature type="transmembrane region" description="Helical" evidence="1">
    <location>
        <begin position="108"/>
        <end position="129"/>
    </location>
</feature>
<proteinExistence type="predicted"/>
<comment type="caution">
    <text evidence="2">The sequence shown here is derived from an EMBL/GenBank/DDBJ whole genome shotgun (WGS) entry which is preliminary data.</text>
</comment>
<gene>
    <name evidence="2" type="ORF">A2709_03420</name>
</gene>
<organism evidence="2 3">
    <name type="scientific">candidate division WWE3 bacterium RIFCSPHIGHO2_01_FULL_43_9</name>
    <dbReference type="NCBI Taxonomy" id="1802618"/>
    <lineage>
        <taxon>Bacteria</taxon>
        <taxon>Katanobacteria</taxon>
    </lineage>
</organism>